<dbReference type="Gene3D" id="3.40.50.300">
    <property type="entry name" value="P-loop containing nucleotide triphosphate hydrolases"/>
    <property type="match status" value="1"/>
</dbReference>
<accession>A0AB35WSZ7</accession>
<dbReference type="PANTHER" id="PTHR32182:SF22">
    <property type="entry name" value="ATP-DEPENDENT ENDONUCLEASE, OLD FAMILY-RELATED"/>
    <property type="match status" value="1"/>
</dbReference>
<proteinExistence type="predicted"/>
<name>A0AB35WSZ7_9PSED</name>
<dbReference type="GO" id="GO:0005524">
    <property type="term" value="F:ATP binding"/>
    <property type="evidence" value="ECO:0007669"/>
    <property type="project" value="InterPro"/>
</dbReference>
<dbReference type="GO" id="GO:0006302">
    <property type="term" value="P:double-strand break repair"/>
    <property type="evidence" value="ECO:0007669"/>
    <property type="project" value="TreeGrafter"/>
</dbReference>
<dbReference type="GO" id="GO:0016887">
    <property type="term" value="F:ATP hydrolysis activity"/>
    <property type="evidence" value="ECO:0007669"/>
    <property type="project" value="InterPro"/>
</dbReference>
<evidence type="ECO:0000259" key="1">
    <source>
        <dbReference type="SMART" id="SM00382"/>
    </source>
</evidence>
<evidence type="ECO:0000313" key="3">
    <source>
        <dbReference type="Proteomes" id="UP001307839"/>
    </source>
</evidence>
<dbReference type="SMART" id="SM00382">
    <property type="entry name" value="AAA"/>
    <property type="match status" value="1"/>
</dbReference>
<dbReference type="AlphaFoldDB" id="A0AB35WSZ7"/>
<protein>
    <submittedName>
        <fullName evidence="2">AAA family ATPase</fullName>
    </submittedName>
</protein>
<dbReference type="RefSeq" id="WP_136474094.1">
    <property type="nucleotide sequence ID" value="NZ_JAZDCU010000005.1"/>
</dbReference>
<keyword evidence="3" id="KW-1185">Reference proteome</keyword>
<gene>
    <name evidence="2" type="ORF">V0R53_07500</name>
</gene>
<dbReference type="InterPro" id="IPR003593">
    <property type="entry name" value="AAA+_ATPase"/>
</dbReference>
<dbReference type="SUPFAM" id="SSF52540">
    <property type="entry name" value="P-loop containing nucleoside triphosphate hydrolases"/>
    <property type="match status" value="1"/>
</dbReference>
<evidence type="ECO:0000313" key="2">
    <source>
        <dbReference type="EMBL" id="MEE1866240.1"/>
    </source>
</evidence>
<dbReference type="EMBL" id="JAZDQP010000004">
    <property type="protein sequence ID" value="MEE1866240.1"/>
    <property type="molecule type" value="Genomic_DNA"/>
</dbReference>
<dbReference type="GO" id="GO:0000731">
    <property type="term" value="P:DNA synthesis involved in DNA repair"/>
    <property type="evidence" value="ECO:0007669"/>
    <property type="project" value="TreeGrafter"/>
</dbReference>
<dbReference type="InterPro" id="IPR027417">
    <property type="entry name" value="P-loop_NTPase"/>
</dbReference>
<comment type="caution">
    <text evidence="2">The sequence shown here is derived from an EMBL/GenBank/DDBJ whole genome shotgun (WGS) entry which is preliminary data.</text>
</comment>
<dbReference type="PANTHER" id="PTHR32182">
    <property type="entry name" value="DNA REPLICATION AND REPAIR PROTEIN RECF"/>
    <property type="match status" value="1"/>
</dbReference>
<reference evidence="2 3" key="1">
    <citation type="submission" date="2024-01" db="EMBL/GenBank/DDBJ databases">
        <title>Unpublished Manusciprt.</title>
        <authorList>
            <person name="Duman M."/>
            <person name="Valdes E.G."/>
            <person name="Ajmi N."/>
            <person name="Altun S."/>
            <person name="Saticioglu I.B."/>
        </authorList>
    </citation>
    <scope>NUCLEOTIDE SEQUENCE [LARGE SCALE GENOMIC DNA]</scope>
    <source>
        <strain evidence="2 3">120P</strain>
    </source>
</reference>
<dbReference type="InterPro" id="IPR003959">
    <property type="entry name" value="ATPase_AAA_core"/>
</dbReference>
<sequence>MQFTVPTNGDPIEIDVVQGTSVVFVGANGSGKTRLAIHIEAFGGESAHRISAHRALTLNPGVPKIRERQALAGLRFGHPDESAALYHRTGSRWQSKEASALLNDFDYVLQAMFAEQSRTSLETHKSVRDGKNLAANDTKFEKLQKIWQLLLPHRVLEISGDDIQVISPTTGATYSATDMSDGERAIFYLIGQVLVAAENSVLIVDEPELHVHRSIMNKLWDHLESARPDCAFVFITHDLEFAAGRVGQKFVIRDYNSVGPRWTIDTVPTDTGFTEEITTLLLGSRRPILFVEGDAKSLDKAVYRCAYPQWTVVPRGSCQEVVHAVTTLRANTELTRVQCAGIIDADGYDTTDIDAFEQMGVAVLPVSEIENLFLLPEISREIANAEHLAPEEIEVRLDGLKDDILTLAGQSDLTDRVVRMYCMRRIDRALKKTDLSKQDSIEGMKNAYILQTQSIDITAIAKERRTRIETAIAQGDIPTLLSLFDNKGMLAKASSRLKNTSRAPFEAWLARVLLNNKVPGLVKALRDVLPEIALPY</sequence>
<feature type="domain" description="AAA+ ATPase" evidence="1">
    <location>
        <begin position="18"/>
        <end position="256"/>
    </location>
</feature>
<dbReference type="Pfam" id="PF13304">
    <property type="entry name" value="AAA_21"/>
    <property type="match status" value="1"/>
</dbReference>
<dbReference type="Proteomes" id="UP001307839">
    <property type="component" value="Unassembled WGS sequence"/>
</dbReference>
<organism evidence="2 3">
    <name type="scientific">Pseudomonas auratipiscis</name>
    <dbReference type="NCBI Taxonomy" id="3115853"/>
    <lineage>
        <taxon>Bacteria</taxon>
        <taxon>Pseudomonadati</taxon>
        <taxon>Pseudomonadota</taxon>
        <taxon>Gammaproteobacteria</taxon>
        <taxon>Pseudomonadales</taxon>
        <taxon>Pseudomonadaceae</taxon>
        <taxon>Pseudomonas</taxon>
    </lineage>
</organism>